<organism evidence="2 3">
    <name type="scientific">Fulvivirga sedimenti</name>
    <dbReference type="NCBI Taxonomy" id="2879465"/>
    <lineage>
        <taxon>Bacteria</taxon>
        <taxon>Pseudomonadati</taxon>
        <taxon>Bacteroidota</taxon>
        <taxon>Cytophagia</taxon>
        <taxon>Cytophagales</taxon>
        <taxon>Fulvivirgaceae</taxon>
        <taxon>Fulvivirga</taxon>
    </lineage>
</organism>
<proteinExistence type="predicted"/>
<dbReference type="EMBL" id="JAIXNE010000008">
    <property type="protein sequence ID" value="MCA6078984.1"/>
    <property type="molecule type" value="Genomic_DNA"/>
</dbReference>
<dbReference type="Proteomes" id="UP001139409">
    <property type="component" value="Unassembled WGS sequence"/>
</dbReference>
<keyword evidence="3" id="KW-1185">Reference proteome</keyword>
<keyword evidence="1" id="KW-0732">Signal</keyword>
<feature type="chain" id="PRO_5040784216" evidence="1">
    <location>
        <begin position="20"/>
        <end position="148"/>
    </location>
</feature>
<evidence type="ECO:0000313" key="2">
    <source>
        <dbReference type="EMBL" id="MCA6078984.1"/>
    </source>
</evidence>
<feature type="signal peptide" evidence="1">
    <location>
        <begin position="1"/>
        <end position="19"/>
    </location>
</feature>
<protein>
    <submittedName>
        <fullName evidence="2">Uncharacterized protein</fullName>
    </submittedName>
</protein>
<comment type="caution">
    <text evidence="2">The sequence shown here is derived from an EMBL/GenBank/DDBJ whole genome shotgun (WGS) entry which is preliminary data.</text>
</comment>
<name>A0A9X1HVD6_9BACT</name>
<dbReference type="Pfam" id="PF20050">
    <property type="entry name" value="DUF6452"/>
    <property type="match status" value="1"/>
</dbReference>
<reference evidence="2" key="1">
    <citation type="submission" date="2021-09" db="EMBL/GenBank/DDBJ databases">
        <title>Fulvivirga sp. isolated from coastal sediment.</title>
        <authorList>
            <person name="Yu H."/>
        </authorList>
    </citation>
    <scope>NUCLEOTIDE SEQUENCE</scope>
    <source>
        <strain evidence="2">1062</strain>
    </source>
</reference>
<dbReference type="InterPro" id="IPR045607">
    <property type="entry name" value="DUF6452"/>
</dbReference>
<evidence type="ECO:0000256" key="1">
    <source>
        <dbReference type="SAM" id="SignalP"/>
    </source>
</evidence>
<sequence length="148" mass="16726">MKQALIIIVFFMLVGQACLDDPDCVNTTTDFITVRFYDLATNLPDTSLVLRRVTAIGSDSLLAEQDTVNSVRLPLDPRGSLTTYAFDTNLGRDTIVLVYNLGTRLISEDCGIEFIYSELDYSRCDFDSIRIVNRIPNEQVNEDIQIYN</sequence>
<accession>A0A9X1HVD6</accession>
<dbReference type="PROSITE" id="PS51257">
    <property type="entry name" value="PROKAR_LIPOPROTEIN"/>
    <property type="match status" value="1"/>
</dbReference>
<dbReference type="RefSeq" id="WP_225699846.1">
    <property type="nucleotide sequence ID" value="NZ_JAIXNE010000008.1"/>
</dbReference>
<gene>
    <name evidence="2" type="ORF">LDX50_29190</name>
</gene>
<dbReference type="AlphaFoldDB" id="A0A9X1HVD6"/>
<evidence type="ECO:0000313" key="3">
    <source>
        <dbReference type="Proteomes" id="UP001139409"/>
    </source>
</evidence>